<gene>
    <name evidence="2" type="ORF">Pen02_15290</name>
</gene>
<keyword evidence="3" id="KW-1185">Reference proteome</keyword>
<feature type="region of interest" description="Disordered" evidence="1">
    <location>
        <begin position="1"/>
        <end position="28"/>
    </location>
</feature>
<reference evidence="2 3" key="1">
    <citation type="submission" date="2021-01" db="EMBL/GenBank/DDBJ databases">
        <title>Whole genome shotgun sequence of Plantactinospora endophytica NBRC 110450.</title>
        <authorList>
            <person name="Komaki H."/>
            <person name="Tamura T."/>
        </authorList>
    </citation>
    <scope>NUCLEOTIDE SEQUENCE [LARGE SCALE GENOMIC DNA]</scope>
    <source>
        <strain evidence="2 3">NBRC 110450</strain>
    </source>
</reference>
<dbReference type="EMBL" id="BONW01000005">
    <property type="protein sequence ID" value="GIG86593.1"/>
    <property type="molecule type" value="Genomic_DNA"/>
</dbReference>
<accession>A0ABQ4DVW7</accession>
<proteinExistence type="predicted"/>
<dbReference type="Proteomes" id="UP000646749">
    <property type="component" value="Unassembled WGS sequence"/>
</dbReference>
<sequence length="122" mass="13281">MCTAEDVVVDPGGAGPGQIDVRGKPVRQSHIRLSSSFRPAQGLVGHDPAAGQAAPTNPAVVVIDPHFRACQADLLPAVRRRDRFGRMAQAQFVRKTGVDGWFARPAARFPRRTGRAYRLGRR</sequence>
<evidence type="ECO:0000256" key="1">
    <source>
        <dbReference type="SAM" id="MobiDB-lite"/>
    </source>
</evidence>
<evidence type="ECO:0000313" key="3">
    <source>
        <dbReference type="Proteomes" id="UP000646749"/>
    </source>
</evidence>
<organism evidence="2 3">
    <name type="scientific">Plantactinospora endophytica</name>
    <dbReference type="NCBI Taxonomy" id="673535"/>
    <lineage>
        <taxon>Bacteria</taxon>
        <taxon>Bacillati</taxon>
        <taxon>Actinomycetota</taxon>
        <taxon>Actinomycetes</taxon>
        <taxon>Micromonosporales</taxon>
        <taxon>Micromonosporaceae</taxon>
        <taxon>Plantactinospora</taxon>
    </lineage>
</organism>
<comment type="caution">
    <text evidence="2">The sequence shown here is derived from an EMBL/GenBank/DDBJ whole genome shotgun (WGS) entry which is preliminary data.</text>
</comment>
<evidence type="ECO:0000313" key="2">
    <source>
        <dbReference type="EMBL" id="GIG86593.1"/>
    </source>
</evidence>
<name>A0ABQ4DVW7_9ACTN</name>
<protein>
    <submittedName>
        <fullName evidence="2">Uncharacterized protein</fullName>
    </submittedName>
</protein>